<feature type="compositionally biased region" description="Basic and acidic residues" evidence="1">
    <location>
        <begin position="382"/>
        <end position="402"/>
    </location>
</feature>
<dbReference type="InterPro" id="IPR013783">
    <property type="entry name" value="Ig-like_fold"/>
</dbReference>
<feature type="compositionally biased region" description="Polar residues" evidence="1">
    <location>
        <begin position="123"/>
        <end position="132"/>
    </location>
</feature>
<sequence>MRRTAWILAALGIAGGTLRGYAQETPRASIPVRRIPAAAPSAEPPSRDFYDDLFGDAPKDEPQSDAKPRVRKLSDSMESSQSLNELLTDGGGPAPSPASARDAFPTRRPSASGKAVSAAALFESSNSPSTVARTGKGKTLKADAPDSVPDAGGVVPVAGTGRAVATSTTNRNQRLVTPSEHTAAPTEVDQHLLMIGELPVDPKAPAMPPKSSGASAANELPELDFSSAVDEFESEAKEPARIEPTAPATAPVVRKRPEGVAPKFDPNEPPPNWEDEEGDAELLDNADNPFAKFGPGSKTPTPRKAVIDESLPSDAFAIPGGPAAEEPAAAPPARKRSPLLEEEPVAAEPAAPPKRPAARNPSTNPLIPETPRGTLTIPAVRKPVDEPTDKDLLESLDLDPKAEAAPSFTPQAESQVEPQVEPSLDLPLDPPVRTPVRTVRMTPPRSEAPSFGESPIAEPAPQVPSAPARSNFISSSSDRTTGSGVTAEWVKKSEIAIGQECLCELVVRNRTDASVRDVEVEAYFPANVQLVGTTPAPARAQSSLIWKFEELDSGETQTIAIRMIPRERGNIATQAYVRFANAASGSFNVAEPMLAVELAGPHEVMIGETASHTVTIRNPGTGTASNVKVEARIPDGLEHSRGSRLMLDLGALNPGESRPVRLALAAVSGGRHVIEVKAHADGDILQAAASEVMVVSPRLKATIEGPGLRYLGRRAVYTLSVANDGSAATENVRVMHKIPEGFEYVSSDKGATYSASNRMLSWYVGTMNTGETAQAHITLEATAVGAATHFIRATSEHGVVADAHVLTQVEGTPSLVVEITDLNDPVETGVETGYEIRVKNEGSAPAERVALTCELPMGARFVSAAGAVSHAARGQMVEFRPVAQVAPGESVKYQVIVRGEAAGNLRFRTQLTSASVTEPLMSEELTKFYE</sequence>
<evidence type="ECO:0000256" key="1">
    <source>
        <dbReference type="SAM" id="MobiDB-lite"/>
    </source>
</evidence>
<dbReference type="Gene3D" id="2.60.40.10">
    <property type="entry name" value="Immunoglobulins"/>
    <property type="match status" value="1"/>
</dbReference>
<feature type="compositionally biased region" description="Acidic residues" evidence="1">
    <location>
        <begin position="273"/>
        <end position="284"/>
    </location>
</feature>
<evidence type="ECO:0000259" key="2">
    <source>
        <dbReference type="Pfam" id="PF01345"/>
    </source>
</evidence>
<dbReference type="InterPro" id="IPR001434">
    <property type="entry name" value="OmcB-like_DUF11"/>
</dbReference>
<feature type="compositionally biased region" description="Polar residues" evidence="1">
    <location>
        <begin position="471"/>
        <end position="484"/>
    </location>
</feature>
<dbReference type="InParanoid" id="A0A517SC31"/>
<organism evidence="3 4">
    <name type="scientific">Caulifigura coniformis</name>
    <dbReference type="NCBI Taxonomy" id="2527983"/>
    <lineage>
        <taxon>Bacteria</taxon>
        <taxon>Pseudomonadati</taxon>
        <taxon>Planctomycetota</taxon>
        <taxon>Planctomycetia</taxon>
        <taxon>Planctomycetales</taxon>
        <taxon>Planctomycetaceae</taxon>
        <taxon>Caulifigura</taxon>
    </lineage>
</organism>
<reference evidence="3 4" key="1">
    <citation type="submission" date="2019-02" db="EMBL/GenBank/DDBJ databases">
        <title>Deep-cultivation of Planctomycetes and their phenomic and genomic characterization uncovers novel biology.</title>
        <authorList>
            <person name="Wiegand S."/>
            <person name="Jogler M."/>
            <person name="Boedeker C."/>
            <person name="Pinto D."/>
            <person name="Vollmers J."/>
            <person name="Rivas-Marin E."/>
            <person name="Kohn T."/>
            <person name="Peeters S.H."/>
            <person name="Heuer A."/>
            <person name="Rast P."/>
            <person name="Oberbeckmann S."/>
            <person name="Bunk B."/>
            <person name="Jeske O."/>
            <person name="Meyerdierks A."/>
            <person name="Storesund J.E."/>
            <person name="Kallscheuer N."/>
            <person name="Luecker S."/>
            <person name="Lage O.M."/>
            <person name="Pohl T."/>
            <person name="Merkel B.J."/>
            <person name="Hornburger P."/>
            <person name="Mueller R.-W."/>
            <person name="Bruemmer F."/>
            <person name="Labrenz M."/>
            <person name="Spormann A.M."/>
            <person name="Op den Camp H."/>
            <person name="Overmann J."/>
            <person name="Amann R."/>
            <person name="Jetten M.S.M."/>
            <person name="Mascher T."/>
            <person name="Medema M.H."/>
            <person name="Devos D.P."/>
            <person name="Kaster A.-K."/>
            <person name="Ovreas L."/>
            <person name="Rohde M."/>
            <person name="Galperin M.Y."/>
            <person name="Jogler C."/>
        </authorList>
    </citation>
    <scope>NUCLEOTIDE SEQUENCE [LARGE SCALE GENOMIC DNA]</scope>
    <source>
        <strain evidence="3 4">Pan44</strain>
    </source>
</reference>
<feature type="compositionally biased region" description="Low complexity" evidence="1">
    <location>
        <begin position="319"/>
        <end position="332"/>
    </location>
</feature>
<evidence type="ECO:0000313" key="4">
    <source>
        <dbReference type="Proteomes" id="UP000315700"/>
    </source>
</evidence>
<dbReference type="EMBL" id="CP036271">
    <property type="protein sequence ID" value="QDT53675.1"/>
    <property type="molecule type" value="Genomic_DNA"/>
</dbReference>
<feature type="compositionally biased region" description="Polar residues" evidence="1">
    <location>
        <begin position="76"/>
        <end position="85"/>
    </location>
</feature>
<name>A0A517SC31_9PLAN</name>
<feature type="compositionally biased region" description="Polar residues" evidence="1">
    <location>
        <begin position="408"/>
        <end position="417"/>
    </location>
</feature>
<feature type="region of interest" description="Disordered" evidence="1">
    <location>
        <begin position="226"/>
        <end position="485"/>
    </location>
</feature>
<feature type="domain" description="DUF11" evidence="2">
    <location>
        <begin position="711"/>
        <end position="795"/>
    </location>
</feature>
<feature type="compositionally biased region" description="Basic and acidic residues" evidence="1">
    <location>
        <begin position="57"/>
        <end position="75"/>
    </location>
</feature>
<dbReference type="AlphaFoldDB" id="A0A517SC31"/>
<dbReference type="Gene3D" id="2.60.40.1170">
    <property type="entry name" value="Mu homology domain, subdomain B"/>
    <property type="match status" value="1"/>
</dbReference>
<dbReference type="RefSeq" id="WP_197453942.1">
    <property type="nucleotide sequence ID" value="NZ_CP036271.1"/>
</dbReference>
<proteinExistence type="predicted"/>
<dbReference type="NCBIfam" id="TIGR01451">
    <property type="entry name" value="B_ant_repeat"/>
    <property type="match status" value="2"/>
</dbReference>
<feature type="domain" description="DUF11" evidence="2">
    <location>
        <begin position="490"/>
        <end position="578"/>
    </location>
</feature>
<feature type="region of interest" description="Disordered" evidence="1">
    <location>
        <begin position="32"/>
        <end position="148"/>
    </location>
</feature>
<dbReference type="PANTHER" id="PTHR34819">
    <property type="entry name" value="LARGE CYSTEINE-RICH PERIPLASMIC PROTEIN OMCB"/>
    <property type="match status" value="1"/>
</dbReference>
<keyword evidence="4" id="KW-1185">Reference proteome</keyword>
<accession>A0A517SC31</accession>
<dbReference type="Pfam" id="PF01345">
    <property type="entry name" value="DUF11"/>
    <property type="match status" value="3"/>
</dbReference>
<dbReference type="KEGG" id="ccos:Pan44_16980"/>
<gene>
    <name evidence="3" type="primary">omcB_2</name>
    <name evidence="3" type="ORF">Pan44_16980</name>
</gene>
<dbReference type="InterPro" id="IPR051172">
    <property type="entry name" value="Chlamydia_OmcB"/>
</dbReference>
<dbReference type="InterPro" id="IPR047589">
    <property type="entry name" value="DUF11_rpt"/>
</dbReference>
<feature type="domain" description="DUF11" evidence="2">
    <location>
        <begin position="815"/>
        <end position="919"/>
    </location>
</feature>
<protein>
    <submittedName>
        <fullName evidence="3">Large cysteine-rich periplasmic protein OmcB</fullName>
    </submittedName>
</protein>
<evidence type="ECO:0000313" key="3">
    <source>
        <dbReference type="EMBL" id="QDT53675.1"/>
    </source>
</evidence>
<dbReference type="Proteomes" id="UP000315700">
    <property type="component" value="Chromosome"/>
</dbReference>